<sequence length="865" mass="95673">MSTPKTIASPRPDTDVLVVGAGPVGLALAGDLGWRGHRCMLIDSGDGVIGQPRMDLVGIRTMEFCRRWGLVGDVEAAPYNRDYPQDNVYLTSLNGYELGRQPMPSMRENPYPPESPQRRERCPQNMFDPVLQKFAKAQAGVDLRYQHRFLSFEQDDEGVTSRLLNLASGEELTVRSHFLVGCDGGKSTVREQLGIPMHGKGLLTHTTNVIFRCATFNALHDKQPGYRYMFVGPAGTWATIVAINGRDQWRMSIIGSAQERPRYTEDELKAFACKALGREFDPEILSVLRWTRAELVADRYHQGRVFIAGDAAHLTSPTGGLGMNTGIGDAVDLSWKLAACLQGWGGQALLDSYGIERKPVAERITRFSTGNLQTMKKVPSAEKVNEPGPEGDAARAAVGHALGEGLKREWFSQNMHLGNRYHGSPVCVFNEKEDLALVAAENEDAVNYLPTTRPGCRAPHAWLADGRSTLDLFGKSFVLLVSGTAQEARALSEAAQDRGLPMDVVELTDPAIRALYAKKFVLVRPDGHVAWRADHLPDDMGNLLDTVTGSLVNFDVADDLPALYARLDRVRMKNGWAKPTPSLYPEPRQNFVPAHWRYADARAALHAAGRLVGTEWAERRNLIMANPIPGNDYATVRTLVGAYQMVKAGETARSHRHSPNAMRVVLEAGQGTYTIVDGVKVPMLPGDVLLTPNMCYHGHSNESDAEAYWVDFLDAPLVQHLGPMFFELHPDTLERADTVDPASPMRFAYADYLPRLLAAAPVAPGVRTLELGPPRLDTFDRTVIRIDADAHWHCPRDTVNRIFTVIEGQGHSVVNGERFEWKRGDMLAAPSWYVHEHHATHDTVLLQVSDAPLLHMLNWHRTGAA</sequence>
<feature type="region of interest" description="Disordered" evidence="4">
    <location>
        <begin position="100"/>
        <end position="120"/>
    </location>
</feature>
<evidence type="ECO:0000313" key="8">
    <source>
        <dbReference type="Proteomes" id="UP001265550"/>
    </source>
</evidence>
<dbReference type="Proteomes" id="UP001265550">
    <property type="component" value="Unassembled WGS sequence"/>
</dbReference>
<dbReference type="PANTHER" id="PTHR43004:SF19">
    <property type="entry name" value="BINDING MONOOXYGENASE, PUTATIVE (JCVI)-RELATED"/>
    <property type="match status" value="1"/>
</dbReference>
<dbReference type="Pfam" id="PF01494">
    <property type="entry name" value="FAD_binding_3"/>
    <property type="match status" value="1"/>
</dbReference>
<reference evidence="7 8" key="1">
    <citation type="submission" date="2023-07" db="EMBL/GenBank/DDBJ databases">
        <title>Sorghum-associated microbial communities from plants grown in Nebraska, USA.</title>
        <authorList>
            <person name="Schachtman D."/>
        </authorList>
    </citation>
    <scope>NUCLEOTIDE SEQUENCE [LARGE SCALE GENOMIC DNA]</scope>
    <source>
        <strain evidence="7 8">BE240</strain>
    </source>
</reference>
<evidence type="ECO:0000256" key="4">
    <source>
        <dbReference type="SAM" id="MobiDB-lite"/>
    </source>
</evidence>
<dbReference type="PRINTS" id="PR00420">
    <property type="entry name" value="RNGMNOXGNASE"/>
</dbReference>
<name>A0ABU1V5S2_9BURK</name>
<organism evidence="7 8">
    <name type="scientific">Hydrogenophaga laconesensis</name>
    <dbReference type="NCBI Taxonomy" id="1805971"/>
    <lineage>
        <taxon>Bacteria</taxon>
        <taxon>Pseudomonadati</taxon>
        <taxon>Pseudomonadota</taxon>
        <taxon>Betaproteobacteria</taxon>
        <taxon>Burkholderiales</taxon>
        <taxon>Comamonadaceae</taxon>
        <taxon>Hydrogenophaga</taxon>
    </lineage>
</organism>
<evidence type="ECO:0000256" key="3">
    <source>
        <dbReference type="ARBA" id="ARBA00022827"/>
    </source>
</evidence>
<dbReference type="Pfam" id="PF07883">
    <property type="entry name" value="Cupin_2"/>
    <property type="match status" value="2"/>
</dbReference>
<evidence type="ECO:0000256" key="2">
    <source>
        <dbReference type="ARBA" id="ARBA00022630"/>
    </source>
</evidence>
<keyword evidence="3" id="KW-0274">FAD</keyword>
<dbReference type="SUPFAM" id="SSF51905">
    <property type="entry name" value="FAD/NAD(P)-binding domain"/>
    <property type="match status" value="1"/>
</dbReference>
<dbReference type="InterPro" id="IPR014710">
    <property type="entry name" value="RmlC-like_jellyroll"/>
</dbReference>
<dbReference type="RefSeq" id="WP_310307297.1">
    <property type="nucleotide sequence ID" value="NZ_JAVDWE010000001.1"/>
</dbReference>
<feature type="domain" description="Cupin type-2" evidence="6">
    <location>
        <begin position="644"/>
        <end position="711"/>
    </location>
</feature>
<dbReference type="InterPro" id="IPR013096">
    <property type="entry name" value="Cupin_2"/>
</dbReference>
<dbReference type="CDD" id="cd02216">
    <property type="entry name" value="cupin_GDO-like_N"/>
    <property type="match status" value="1"/>
</dbReference>
<dbReference type="InterPro" id="IPR050641">
    <property type="entry name" value="RIFMO-like"/>
</dbReference>
<dbReference type="InterPro" id="IPR036188">
    <property type="entry name" value="FAD/NAD-bd_sf"/>
</dbReference>
<dbReference type="PANTHER" id="PTHR43004">
    <property type="entry name" value="TRK SYSTEM POTASSIUM UPTAKE PROTEIN"/>
    <property type="match status" value="1"/>
</dbReference>
<evidence type="ECO:0000259" key="5">
    <source>
        <dbReference type="Pfam" id="PF01494"/>
    </source>
</evidence>
<feature type="domain" description="FAD-binding" evidence="5">
    <location>
        <begin position="13"/>
        <end position="368"/>
    </location>
</feature>
<feature type="domain" description="Cupin type-2" evidence="6">
    <location>
        <begin position="798"/>
        <end position="843"/>
    </location>
</feature>
<dbReference type="InterPro" id="IPR011051">
    <property type="entry name" value="RmlC_Cupin_sf"/>
</dbReference>
<dbReference type="Gene3D" id="3.50.50.60">
    <property type="entry name" value="FAD/NAD(P)-binding domain"/>
    <property type="match status" value="1"/>
</dbReference>
<keyword evidence="2" id="KW-0285">Flavoprotein</keyword>
<keyword evidence="8" id="KW-1185">Reference proteome</keyword>
<evidence type="ECO:0000256" key="1">
    <source>
        <dbReference type="ARBA" id="ARBA00001974"/>
    </source>
</evidence>
<dbReference type="SUPFAM" id="SSF51182">
    <property type="entry name" value="RmlC-like cupins"/>
    <property type="match status" value="1"/>
</dbReference>
<dbReference type="EMBL" id="JAVDWE010000001">
    <property type="protein sequence ID" value="MDR7092811.1"/>
    <property type="molecule type" value="Genomic_DNA"/>
</dbReference>
<dbReference type="Gene3D" id="2.60.120.10">
    <property type="entry name" value="Jelly Rolls"/>
    <property type="match status" value="2"/>
</dbReference>
<comment type="cofactor">
    <cofactor evidence="1">
        <name>FAD</name>
        <dbReference type="ChEBI" id="CHEBI:57692"/>
    </cofactor>
</comment>
<dbReference type="Gene3D" id="3.40.30.120">
    <property type="match status" value="1"/>
</dbReference>
<gene>
    <name evidence="7" type="ORF">J2X09_000534</name>
</gene>
<proteinExistence type="predicted"/>
<accession>A0ABU1V5S2</accession>
<evidence type="ECO:0000259" key="6">
    <source>
        <dbReference type="Pfam" id="PF07883"/>
    </source>
</evidence>
<dbReference type="NCBIfam" id="NF004780">
    <property type="entry name" value="PRK06126.1"/>
    <property type="match status" value="1"/>
</dbReference>
<protein>
    <submittedName>
        <fullName evidence="7">Gentisate 1,2-dioxygenase/2-polyprenyl-6-methoxyphenol hydroxylase-like FAD-dependent oxidoreductase</fullName>
    </submittedName>
</protein>
<evidence type="ECO:0000313" key="7">
    <source>
        <dbReference type="EMBL" id="MDR7092811.1"/>
    </source>
</evidence>
<dbReference type="InterPro" id="IPR002938">
    <property type="entry name" value="FAD-bd"/>
</dbReference>
<dbReference type="Gene3D" id="3.30.9.10">
    <property type="entry name" value="D-Amino Acid Oxidase, subunit A, domain 2"/>
    <property type="match status" value="1"/>
</dbReference>
<comment type="caution">
    <text evidence="7">The sequence shown here is derived from an EMBL/GenBank/DDBJ whole genome shotgun (WGS) entry which is preliminary data.</text>
</comment>
<dbReference type="Pfam" id="PF21274">
    <property type="entry name" value="Rng_hyd_C"/>
    <property type="match status" value="1"/>
</dbReference>